<dbReference type="SUPFAM" id="SSF81653">
    <property type="entry name" value="Calcium ATPase, transduction domain A"/>
    <property type="match status" value="1"/>
</dbReference>
<dbReference type="Gene3D" id="2.70.150.10">
    <property type="entry name" value="Calcium-transporting ATPase, cytoplasmic transduction domain A"/>
    <property type="match status" value="1"/>
</dbReference>
<evidence type="ECO:0000256" key="9">
    <source>
        <dbReference type="RuleBase" id="RU362081"/>
    </source>
</evidence>
<evidence type="ECO:0000313" key="13">
    <source>
        <dbReference type="Proteomes" id="UP000430564"/>
    </source>
</evidence>
<evidence type="ECO:0000256" key="1">
    <source>
        <dbReference type="ARBA" id="ARBA00004370"/>
    </source>
</evidence>
<dbReference type="InterPro" id="IPR023299">
    <property type="entry name" value="ATPase_P-typ_cyto_dom_N"/>
</dbReference>
<keyword evidence="5" id="KW-1133">Transmembrane helix</keyword>
<proteinExistence type="inferred from homology"/>
<comment type="catalytic activity">
    <reaction evidence="8">
        <text>Zn(2+)(in) + ATP + H2O = Zn(2+)(out) + ADP + phosphate + H(+)</text>
        <dbReference type="Rhea" id="RHEA:20621"/>
        <dbReference type="ChEBI" id="CHEBI:15377"/>
        <dbReference type="ChEBI" id="CHEBI:15378"/>
        <dbReference type="ChEBI" id="CHEBI:29105"/>
        <dbReference type="ChEBI" id="CHEBI:30616"/>
        <dbReference type="ChEBI" id="CHEBI:43474"/>
        <dbReference type="ChEBI" id="CHEBI:456216"/>
        <dbReference type="EC" id="7.2.2.12"/>
    </reaction>
</comment>
<evidence type="ECO:0000256" key="6">
    <source>
        <dbReference type="ARBA" id="ARBA00023136"/>
    </source>
</evidence>
<dbReference type="Pfam" id="PF00122">
    <property type="entry name" value="E1-E2_ATPase"/>
    <property type="match status" value="1"/>
</dbReference>
<dbReference type="InterPro" id="IPR027256">
    <property type="entry name" value="P-typ_ATPase_IB"/>
</dbReference>
<dbReference type="InterPro" id="IPR018303">
    <property type="entry name" value="ATPase_P-typ_P_site"/>
</dbReference>
<evidence type="ECO:0000256" key="7">
    <source>
        <dbReference type="ARBA" id="ARBA00039097"/>
    </source>
</evidence>
<evidence type="ECO:0000256" key="8">
    <source>
        <dbReference type="ARBA" id="ARBA00047308"/>
    </source>
</evidence>
<dbReference type="GO" id="GO:0016887">
    <property type="term" value="F:ATP hydrolysis activity"/>
    <property type="evidence" value="ECO:0007669"/>
    <property type="project" value="InterPro"/>
</dbReference>
<dbReference type="NCBIfam" id="TIGR01494">
    <property type="entry name" value="ATPase_P-type"/>
    <property type="match status" value="1"/>
</dbReference>
<dbReference type="GO" id="GO:0005524">
    <property type="term" value="F:ATP binding"/>
    <property type="evidence" value="ECO:0007669"/>
    <property type="project" value="UniProtKB-UniRule"/>
</dbReference>
<dbReference type="EC" id="7.2.2.12" evidence="7"/>
<keyword evidence="9" id="KW-0067">ATP-binding</keyword>
<comment type="similarity">
    <text evidence="2 9">Belongs to the cation transport ATPase (P-type) (TC 3.A.3) family. Type IB subfamily.</text>
</comment>
<dbReference type="SUPFAM" id="SSF81660">
    <property type="entry name" value="Metal cation-transporting ATPase, ATP-binding domain N"/>
    <property type="match status" value="1"/>
</dbReference>
<evidence type="ECO:0000256" key="3">
    <source>
        <dbReference type="ARBA" id="ARBA00022692"/>
    </source>
</evidence>
<evidence type="ECO:0000259" key="11">
    <source>
        <dbReference type="Pfam" id="PF00122"/>
    </source>
</evidence>
<dbReference type="RefSeq" id="WP_152158935.1">
    <property type="nucleotide sequence ID" value="NZ_WEHX01000090.1"/>
</dbReference>
<dbReference type="NCBIfam" id="TIGR01525">
    <property type="entry name" value="ATPase-IB_hvy"/>
    <property type="match status" value="1"/>
</dbReference>
<organism evidence="12 13">
    <name type="scientific">Sutterella seckii</name>
    <dbReference type="NCBI Taxonomy" id="1944635"/>
    <lineage>
        <taxon>Bacteria</taxon>
        <taxon>Pseudomonadati</taxon>
        <taxon>Pseudomonadota</taxon>
        <taxon>Betaproteobacteria</taxon>
        <taxon>Burkholderiales</taxon>
        <taxon>Sutterellaceae</taxon>
        <taxon>Sutterella</taxon>
    </lineage>
</organism>
<dbReference type="InterPro" id="IPR044492">
    <property type="entry name" value="P_typ_ATPase_HD_dom"/>
</dbReference>
<protein>
    <recommendedName>
        <fullName evidence="7">P-type Zn(2+) transporter</fullName>
        <ecNumber evidence="7">7.2.2.12</ecNumber>
    </recommendedName>
</protein>
<keyword evidence="3" id="KW-0812">Transmembrane</keyword>
<dbReference type="InterPro" id="IPR051014">
    <property type="entry name" value="Cation_Transport_ATPase_IB"/>
</dbReference>
<comment type="caution">
    <text evidence="12">The sequence shown here is derived from an EMBL/GenBank/DDBJ whole genome shotgun (WGS) entry which is preliminary data.</text>
</comment>
<evidence type="ECO:0000256" key="2">
    <source>
        <dbReference type="ARBA" id="ARBA00006024"/>
    </source>
</evidence>
<name>A0A6I1EH79_9BURK</name>
<evidence type="ECO:0000256" key="10">
    <source>
        <dbReference type="SAM" id="MobiDB-lite"/>
    </source>
</evidence>
<keyword evidence="9" id="KW-1003">Cell membrane</keyword>
<dbReference type="GO" id="GO:0005886">
    <property type="term" value="C:plasma membrane"/>
    <property type="evidence" value="ECO:0007669"/>
    <property type="project" value="UniProtKB-SubCell"/>
</dbReference>
<evidence type="ECO:0000256" key="5">
    <source>
        <dbReference type="ARBA" id="ARBA00022989"/>
    </source>
</evidence>
<keyword evidence="6" id="KW-0472">Membrane</keyword>
<comment type="subcellular location">
    <subcellularLocation>
        <location evidence="9">Cell membrane</location>
    </subcellularLocation>
    <subcellularLocation>
        <location evidence="1">Membrane</location>
    </subcellularLocation>
</comment>
<keyword evidence="9" id="KW-0479">Metal-binding</keyword>
<dbReference type="SFLD" id="SFLDS00003">
    <property type="entry name" value="Haloacid_Dehalogenase"/>
    <property type="match status" value="1"/>
</dbReference>
<dbReference type="OrthoDB" id="8552908at2"/>
<dbReference type="AlphaFoldDB" id="A0A6I1EH79"/>
<dbReference type="SFLD" id="SFLDG00002">
    <property type="entry name" value="C1.7:_P-type_atpase_like"/>
    <property type="match status" value="1"/>
</dbReference>
<keyword evidence="4" id="KW-1278">Translocase</keyword>
<evidence type="ECO:0000256" key="4">
    <source>
        <dbReference type="ARBA" id="ARBA00022967"/>
    </source>
</evidence>
<dbReference type="InterPro" id="IPR059000">
    <property type="entry name" value="ATPase_P-type_domA"/>
</dbReference>
<dbReference type="PANTHER" id="PTHR48085:SF5">
    <property type="entry name" value="CADMIUM_ZINC-TRANSPORTING ATPASE HMA4-RELATED"/>
    <property type="match status" value="1"/>
</dbReference>
<dbReference type="InterPro" id="IPR001757">
    <property type="entry name" value="P_typ_ATPase"/>
</dbReference>
<sequence>MQFYLKHAVGNRERWKTRGTLSHASGVIIAEELTKVPGVTGLEVNPLTGSVTLTVEDVATKARTAAYFASLATNPPIRRPGRTLVVAEDRREAREAAPRLVSGEMFPEGSRPQGLVGQTFFAIERGFTNMPVLRVFSKVRDALARIFPALFSLSRTAVQASRVGPALGKAALERNEGEAPVLKEEDAELDFSGLARYIFLRPFLPMVLNIGNAVLDSIPYLIEGVKNAFKGKLNVSVLDASAILVSLLRLDFGTVGLLTLLLGLGDMLERYTRKKSLASLADQLAIKVDQVWVRSADGKLSQKQLNTLTKEDLVVVRAGSVIPVDGVVTAGDASVNQATMTGEPLPVHREAGGSVFAGTVVEDGEIDIRPTALGDASRLSQIVNFIQNSEAAKAGIQGKAERLADAIVPYNFLLAGLVFLFTRNLTRTASVLMVDYSCALRLATPLAILTAMKNGTEKGVLVKGGRYLEALSEVDTVVFDKTGTLTQASPVLSDVVPIHDEIDEEELLRLAACLEEHFPHPVSRAIVRQAQEKGISHNDEEHDTEVRYIVAHGICSSVGGRKCVLGSRHFVGDDEKVDLHPAQEVVDRLAAEGKSILYLAVGGRLAGVLGIEDPVRPEAVAAIKALRERGISRILMLTGDDNRTAAHVAAKLGLDGYRAQVLPQDKARHVLDLKAEGCRVLMVGDGINDSPALSAAHVGATLRDGTDIAQEVADVVLTRNSLLDLPTAIDLGCATMGRIRQNFAVSVSLNTGFLAGGLMGVLMPAVGALLHNATTIGVCLNAMRPTLGTTRSFTETVKEIEANMRGTLTKISNNAPESERPIDLPFTAPAK</sequence>
<evidence type="ECO:0000313" key="12">
    <source>
        <dbReference type="EMBL" id="KAB7655109.1"/>
    </source>
</evidence>
<dbReference type="Proteomes" id="UP000430564">
    <property type="component" value="Unassembled WGS sequence"/>
</dbReference>
<keyword evidence="9" id="KW-0547">Nucleotide-binding</keyword>
<reference evidence="12 13" key="1">
    <citation type="submission" date="2019-10" db="EMBL/GenBank/DDBJ databases">
        <title>Genome diversity of Sutterella seckii.</title>
        <authorList>
            <person name="Chaplin A.V."/>
            <person name="Sokolova S.R."/>
            <person name="Mosin K.A."/>
            <person name="Ivanova E.L."/>
            <person name="Kochetkova T.O."/>
            <person name="Goltsov A.Y."/>
            <person name="Trofimov D.Y."/>
            <person name="Efimov B.A."/>
        </authorList>
    </citation>
    <scope>NUCLEOTIDE SEQUENCE [LARGE SCALE GENOMIC DNA]</scope>
    <source>
        <strain evidence="12 13">ASD393</strain>
    </source>
</reference>
<dbReference type="InterPro" id="IPR036412">
    <property type="entry name" value="HAD-like_sf"/>
</dbReference>
<dbReference type="SFLD" id="SFLDF00027">
    <property type="entry name" value="p-type_atpase"/>
    <property type="match status" value="1"/>
</dbReference>
<dbReference type="Gene3D" id="3.40.50.1000">
    <property type="entry name" value="HAD superfamily/HAD-like"/>
    <property type="match status" value="1"/>
</dbReference>
<accession>A0A6I1EH79</accession>
<dbReference type="SUPFAM" id="SSF56784">
    <property type="entry name" value="HAD-like"/>
    <property type="match status" value="1"/>
</dbReference>
<dbReference type="GO" id="GO:0046872">
    <property type="term" value="F:metal ion binding"/>
    <property type="evidence" value="ECO:0007669"/>
    <property type="project" value="UniProtKB-KW"/>
</dbReference>
<dbReference type="PANTHER" id="PTHR48085">
    <property type="entry name" value="CADMIUM/ZINC-TRANSPORTING ATPASE HMA2-RELATED"/>
    <property type="match status" value="1"/>
</dbReference>
<feature type="domain" description="P-type ATPase A" evidence="11">
    <location>
        <begin position="289"/>
        <end position="386"/>
    </location>
</feature>
<dbReference type="Pfam" id="PF00702">
    <property type="entry name" value="Hydrolase"/>
    <property type="match status" value="1"/>
</dbReference>
<dbReference type="PROSITE" id="PS00154">
    <property type="entry name" value="ATPASE_E1_E2"/>
    <property type="match status" value="1"/>
</dbReference>
<gene>
    <name evidence="12" type="ORF">GBM95_09805</name>
</gene>
<dbReference type="EMBL" id="WEHX01000090">
    <property type="protein sequence ID" value="KAB7655109.1"/>
    <property type="molecule type" value="Genomic_DNA"/>
</dbReference>
<dbReference type="InterPro" id="IPR008250">
    <property type="entry name" value="ATPase_P-typ_transduc_dom_A_sf"/>
</dbReference>
<dbReference type="Gene3D" id="3.40.1110.10">
    <property type="entry name" value="Calcium-transporting ATPase, cytoplasmic domain N"/>
    <property type="match status" value="1"/>
</dbReference>
<dbReference type="InterPro" id="IPR023214">
    <property type="entry name" value="HAD_sf"/>
</dbReference>
<dbReference type="GO" id="GO:0015086">
    <property type="term" value="F:cadmium ion transmembrane transporter activity"/>
    <property type="evidence" value="ECO:0007669"/>
    <property type="project" value="TreeGrafter"/>
</dbReference>
<feature type="region of interest" description="Disordered" evidence="10">
    <location>
        <begin position="812"/>
        <end position="831"/>
    </location>
</feature>
<dbReference type="GO" id="GO:0016463">
    <property type="term" value="F:P-type zinc transporter activity"/>
    <property type="evidence" value="ECO:0007669"/>
    <property type="project" value="UniProtKB-EC"/>
</dbReference>
<dbReference type="PRINTS" id="PR00119">
    <property type="entry name" value="CATATPASE"/>
</dbReference>